<reference evidence="2 3" key="1">
    <citation type="submission" date="2020-08" db="EMBL/GenBank/DDBJ databases">
        <title>Genomic Encyclopedia of Type Strains, Phase IV (KMG-IV): sequencing the most valuable type-strain genomes for metagenomic binning, comparative biology and taxonomic classification.</title>
        <authorList>
            <person name="Goeker M."/>
        </authorList>
    </citation>
    <scope>NUCLEOTIDE SEQUENCE [LARGE SCALE GENOMIC DNA]</scope>
    <source>
        <strain evidence="2 3">DSM 22198</strain>
    </source>
</reference>
<feature type="domain" description="Prolyl 4-hydroxylase alpha subunit Fe(2+) 2OG dioxygenase" evidence="1">
    <location>
        <begin position="150"/>
        <end position="239"/>
    </location>
</feature>
<dbReference type="Gene3D" id="2.60.120.620">
    <property type="entry name" value="q2cbj1_9rhob like domain"/>
    <property type="match status" value="1"/>
</dbReference>
<dbReference type="EMBL" id="JACIIZ010000013">
    <property type="protein sequence ID" value="MBB6253718.1"/>
    <property type="molecule type" value="Genomic_DNA"/>
</dbReference>
<evidence type="ECO:0000313" key="2">
    <source>
        <dbReference type="EMBL" id="MBB6253718.1"/>
    </source>
</evidence>
<dbReference type="PANTHER" id="PTHR12117:SF0">
    <property type="entry name" value="PROLYL 3-HYDROXYLASE OGFOD1"/>
    <property type="match status" value="1"/>
</dbReference>
<dbReference type="Proteomes" id="UP000539175">
    <property type="component" value="Unassembled WGS sequence"/>
</dbReference>
<organism evidence="2 3">
    <name type="scientific">Nitrospirillum iridis</name>
    <dbReference type="NCBI Taxonomy" id="765888"/>
    <lineage>
        <taxon>Bacteria</taxon>
        <taxon>Pseudomonadati</taxon>
        <taxon>Pseudomonadota</taxon>
        <taxon>Alphaproteobacteria</taxon>
        <taxon>Rhodospirillales</taxon>
        <taxon>Azospirillaceae</taxon>
        <taxon>Nitrospirillum</taxon>
    </lineage>
</organism>
<sequence length="246" mass="28462">MTDSGSSGGFDPALARWVQAHHLLPDAVADLRQRFLASPERYLVIDDFLVPEHPRQMRRVLLEDGIIETVYKIYETREWVTKEQFDNTEDAQRFIHEGIYVRPHADKRMSPAVLTDLLFRKAIQGPAFHHWLRAVTGRPVESTGRINLKRLHKEHMLRWHSDGVKGRVLCAVLYLHDDWQAEYGGRLLMQRRDGGIDPIAPLFNRLVLFDPQSKIDHAVEPMTAAAGDWARLNYTAWFYQQDVQTG</sequence>
<dbReference type="RefSeq" id="WP_184804834.1">
    <property type="nucleotide sequence ID" value="NZ_JACIIZ010000013.1"/>
</dbReference>
<name>A0A7X0B0X5_9PROT</name>
<dbReference type="InterPro" id="IPR051842">
    <property type="entry name" value="uS12_prolyl_hydroxylase"/>
</dbReference>
<protein>
    <recommendedName>
        <fullName evidence="1">Prolyl 4-hydroxylase alpha subunit Fe(2+) 2OG dioxygenase domain-containing protein</fullName>
    </recommendedName>
</protein>
<evidence type="ECO:0000259" key="1">
    <source>
        <dbReference type="Pfam" id="PF13640"/>
    </source>
</evidence>
<comment type="caution">
    <text evidence="2">The sequence shown here is derived from an EMBL/GenBank/DDBJ whole genome shotgun (WGS) entry which is preliminary data.</text>
</comment>
<gene>
    <name evidence="2" type="ORF">FHS74_004294</name>
</gene>
<dbReference type="Pfam" id="PF13640">
    <property type="entry name" value="2OG-FeII_Oxy_3"/>
    <property type="match status" value="1"/>
</dbReference>
<proteinExistence type="predicted"/>
<dbReference type="AlphaFoldDB" id="A0A7X0B0X5"/>
<keyword evidence="3" id="KW-1185">Reference proteome</keyword>
<accession>A0A7X0B0X5</accession>
<dbReference type="PANTHER" id="PTHR12117">
    <property type="entry name" value="HISTONE ACETYLTRANSFERASE COMPLEX"/>
    <property type="match status" value="1"/>
</dbReference>
<dbReference type="InterPro" id="IPR044862">
    <property type="entry name" value="Pro_4_hyd_alph_FE2OG_OXY"/>
</dbReference>
<evidence type="ECO:0000313" key="3">
    <source>
        <dbReference type="Proteomes" id="UP000539175"/>
    </source>
</evidence>